<reference evidence="2" key="1">
    <citation type="submission" date="2022-09" db="EMBL/GenBank/DDBJ databases">
        <title>Intensive care unit water sources are persistently colonized with multi-drug resistant bacteria and are the site of extensive horizontal gene transfer of antibiotic resistance genes.</title>
        <authorList>
            <person name="Diorio-Toth L."/>
        </authorList>
    </citation>
    <scope>NUCLEOTIDE SEQUENCE</scope>
    <source>
        <strain evidence="2">GD03863</strain>
    </source>
</reference>
<feature type="domain" description="Spore protein YkvP/CgeB glycosyl transferase-like" evidence="1">
    <location>
        <begin position="181"/>
        <end position="292"/>
    </location>
</feature>
<dbReference type="SUPFAM" id="SSF53756">
    <property type="entry name" value="UDP-Glycosyltransferase/glycogen phosphorylase"/>
    <property type="match status" value="1"/>
</dbReference>
<accession>A0AA42LCU4</accession>
<dbReference type="Pfam" id="PF13524">
    <property type="entry name" value="Glyco_trans_1_2"/>
    <property type="match status" value="1"/>
</dbReference>
<dbReference type="RefSeq" id="WP_196459750.1">
    <property type="nucleotide sequence ID" value="NZ_JACFYY010000010.1"/>
</dbReference>
<dbReference type="EMBL" id="JAOCDH010000003">
    <property type="protein sequence ID" value="MDH0700741.1"/>
    <property type="molecule type" value="Genomic_DNA"/>
</dbReference>
<protein>
    <submittedName>
        <fullName evidence="2">Glycosyltransferase</fullName>
    </submittedName>
</protein>
<comment type="caution">
    <text evidence="2">The sequence shown here is derived from an EMBL/GenBank/DDBJ whole genome shotgun (WGS) entry which is preliminary data.</text>
</comment>
<organism evidence="2 3">
    <name type="scientific">Ectopseudomonas toyotomiensis</name>
    <dbReference type="NCBI Taxonomy" id="554344"/>
    <lineage>
        <taxon>Bacteria</taxon>
        <taxon>Pseudomonadati</taxon>
        <taxon>Pseudomonadota</taxon>
        <taxon>Gammaproteobacteria</taxon>
        <taxon>Pseudomonadales</taxon>
        <taxon>Pseudomonadaceae</taxon>
        <taxon>Ectopseudomonas</taxon>
    </lineage>
</organism>
<evidence type="ECO:0000259" key="1">
    <source>
        <dbReference type="Pfam" id="PF13524"/>
    </source>
</evidence>
<gene>
    <name evidence="2" type="ORF">N5D41_04465</name>
</gene>
<evidence type="ECO:0000313" key="2">
    <source>
        <dbReference type="EMBL" id="MDH0700741.1"/>
    </source>
</evidence>
<dbReference type="InterPro" id="IPR055259">
    <property type="entry name" value="YkvP/CgeB_Glyco_trans-like"/>
</dbReference>
<name>A0AA42LCU4_9GAMM</name>
<proteinExistence type="predicted"/>
<evidence type="ECO:0000313" key="3">
    <source>
        <dbReference type="Proteomes" id="UP001161137"/>
    </source>
</evidence>
<dbReference type="Proteomes" id="UP001161137">
    <property type="component" value="Unassembled WGS sequence"/>
</dbReference>
<sequence length="323" mass="36664">MRVLLLVMDEQRIILDHLYAMISVNISVCDVMRLNKVQQSHLATVFKEVDYQAYDRIVVFLRLKRLQTQVDVLRCIPGLVFLEHDACQNYMPSSKYHGAYSAFYKLLPWAKVLCSGYQLASRLRQEGVDAVFVSKGYDERLVCDMGRPRDIEVAFIGSAKGRTYVHRREFLRQVGSASNLLVTRTESGGEYIELLNRVRVFISADVGMGEYMVKNFEAMACGCVLLAWSQGAEEDAALGFKDGHNVMLCRSASEALEKLALLRSAPALADRIAREGKAFAESRYTFARIGRDLARAIEAPMRPWPGLSLWQKLWIRVRHGMKI</sequence>
<dbReference type="AlphaFoldDB" id="A0AA42LCU4"/>
<dbReference type="Gene3D" id="3.40.50.2000">
    <property type="entry name" value="Glycogen Phosphorylase B"/>
    <property type="match status" value="1"/>
</dbReference>